<reference evidence="5 6" key="1">
    <citation type="journal article" date="2011" name="Front. Microbiol.">
        <title>Genomic signatures of strain selection and enhancement in Bacillus atrophaeus var. globigii, a historical biowarfare simulant.</title>
        <authorList>
            <person name="Gibbons H.S."/>
            <person name="Broomall S.M."/>
            <person name="McNew L.A."/>
            <person name="Daligault H."/>
            <person name="Chapman C."/>
            <person name="Bruce D."/>
            <person name="Karavis M."/>
            <person name="Krepps M."/>
            <person name="McGregor P.A."/>
            <person name="Hong C."/>
            <person name="Park K.H."/>
            <person name="Akmal A."/>
            <person name="Feldman A."/>
            <person name="Lin J.S."/>
            <person name="Chang W.E."/>
            <person name="Higgs B.W."/>
            <person name="Demirev P."/>
            <person name="Lindquist J."/>
            <person name="Liem A."/>
            <person name="Fochler E."/>
            <person name="Read T.D."/>
            <person name="Tapia R."/>
            <person name="Johnson S."/>
            <person name="Bishop-Lilly K.A."/>
            <person name="Detter C."/>
            <person name="Han C."/>
            <person name="Sozhamannan S."/>
            <person name="Rosenzweig C.N."/>
            <person name="Skowronski E.W."/>
        </authorList>
    </citation>
    <scope>NUCLEOTIDE SEQUENCE [LARGE SCALE GENOMIC DNA]</scope>
    <source>
        <strain evidence="5 6">CL-SP19</strain>
    </source>
</reference>
<dbReference type="Gene3D" id="3.30.450.90">
    <property type="match status" value="1"/>
</dbReference>
<dbReference type="OrthoDB" id="5790493at2"/>
<keyword evidence="2" id="KW-0547">Nucleotide-binding</keyword>
<dbReference type="GO" id="GO:0016887">
    <property type="term" value="F:ATP hydrolysis activity"/>
    <property type="evidence" value="ECO:0007669"/>
    <property type="project" value="TreeGrafter"/>
</dbReference>
<feature type="domain" description="Bacterial type II secretion system protein E" evidence="4">
    <location>
        <begin position="118"/>
        <end position="409"/>
    </location>
</feature>
<dbReference type="GO" id="GO:0005524">
    <property type="term" value="F:ATP binding"/>
    <property type="evidence" value="ECO:0007669"/>
    <property type="project" value="UniProtKB-KW"/>
</dbReference>
<dbReference type="InterPro" id="IPR027417">
    <property type="entry name" value="P-loop_NTPase"/>
</dbReference>
<comment type="similarity">
    <text evidence="1">Belongs to the GSP E family.</text>
</comment>
<evidence type="ECO:0000256" key="1">
    <source>
        <dbReference type="ARBA" id="ARBA00006611"/>
    </source>
</evidence>
<evidence type="ECO:0000256" key="3">
    <source>
        <dbReference type="ARBA" id="ARBA00022840"/>
    </source>
</evidence>
<name>A0A432ZGM8_9GAMM</name>
<dbReference type="GO" id="GO:0005886">
    <property type="term" value="C:plasma membrane"/>
    <property type="evidence" value="ECO:0007669"/>
    <property type="project" value="TreeGrafter"/>
</dbReference>
<dbReference type="Pfam" id="PF00437">
    <property type="entry name" value="T2SSE"/>
    <property type="match status" value="1"/>
</dbReference>
<dbReference type="EMBL" id="PIQF01000001">
    <property type="protein sequence ID" value="RUO77165.1"/>
    <property type="molecule type" value="Genomic_DNA"/>
</dbReference>
<evidence type="ECO:0000259" key="4">
    <source>
        <dbReference type="Pfam" id="PF00437"/>
    </source>
</evidence>
<proteinExistence type="inferred from homology"/>
<evidence type="ECO:0000313" key="5">
    <source>
        <dbReference type="EMBL" id="RUO77165.1"/>
    </source>
</evidence>
<dbReference type="SUPFAM" id="SSF52540">
    <property type="entry name" value="P-loop containing nucleoside triphosphate hydrolases"/>
    <property type="match status" value="1"/>
</dbReference>
<dbReference type="InterPro" id="IPR001482">
    <property type="entry name" value="T2SS/T4SS_dom"/>
</dbReference>
<gene>
    <name evidence="5" type="ORF">CWI81_01300</name>
</gene>
<dbReference type="PANTHER" id="PTHR30258">
    <property type="entry name" value="TYPE II SECRETION SYSTEM PROTEIN GSPE-RELATED"/>
    <property type="match status" value="1"/>
</dbReference>
<evidence type="ECO:0000313" key="6">
    <source>
        <dbReference type="Proteomes" id="UP000287908"/>
    </source>
</evidence>
<dbReference type="CDD" id="cd01129">
    <property type="entry name" value="PulE-GspE-like"/>
    <property type="match status" value="1"/>
</dbReference>
<keyword evidence="3" id="KW-0067">ATP-binding</keyword>
<dbReference type="AlphaFoldDB" id="A0A432ZGM8"/>
<evidence type="ECO:0000256" key="2">
    <source>
        <dbReference type="ARBA" id="ARBA00022741"/>
    </source>
</evidence>
<sequence length="474" mass="52403">MTTNLLNTRELQGSIIPPMLLDYCLELSEKWRANAQSDLAIMATEAGMLVCSPPVPRQASLEFNNVKQLLSERLQKEVVTAYASAANIRSLLHEADRDGNQQSGREPGVGVADKTRAQQTLIDLVSEAVTMQASDIHLRFTPVIAHINFRVKGRLVGAQRRSREAMVESIAATLNTCSDDYRDVFNEQSSDSASIDLLLPAAGNGNHSDAQKVRLRLQKSPLNNGFAVTLRILPERSYQSLQFDQLNMPGDVQAAIHQLLQQRHGLVLIVGATGHGKTTSLAALNGLFGNDKKVISLEDPIEIVQPLIEQRWVDAQTDSFAEHIKIALREDPDVISISEIRDTGTAQAAVTAALTGHLVTATLHAHDCIGAIQRLQNLGIELNELIAEGVLQGIIAQHLVHQPERTCLVAEYVMIDYPARRYLRRGDYNGWRQHLLDHGWLSIAQRWRERGFSTAAMAEQAQVYHYHADGPVGR</sequence>
<accession>A0A432ZGM8</accession>
<keyword evidence="6" id="KW-1185">Reference proteome</keyword>
<protein>
    <recommendedName>
        <fullName evidence="4">Bacterial type II secretion system protein E domain-containing protein</fullName>
    </recommendedName>
</protein>
<dbReference type="Proteomes" id="UP000287908">
    <property type="component" value="Unassembled WGS sequence"/>
</dbReference>
<dbReference type="PANTHER" id="PTHR30258:SF2">
    <property type="entry name" value="COMG OPERON PROTEIN 1"/>
    <property type="match status" value="1"/>
</dbReference>
<organism evidence="5 6">
    <name type="scientific">Idiomarina seosinensis</name>
    <dbReference type="NCBI Taxonomy" id="281739"/>
    <lineage>
        <taxon>Bacteria</taxon>
        <taxon>Pseudomonadati</taxon>
        <taxon>Pseudomonadota</taxon>
        <taxon>Gammaproteobacteria</taxon>
        <taxon>Alteromonadales</taxon>
        <taxon>Idiomarinaceae</taxon>
        <taxon>Idiomarina</taxon>
    </lineage>
</organism>
<comment type="caution">
    <text evidence="5">The sequence shown here is derived from an EMBL/GenBank/DDBJ whole genome shotgun (WGS) entry which is preliminary data.</text>
</comment>
<dbReference type="RefSeq" id="WP_126783432.1">
    <property type="nucleotide sequence ID" value="NZ_PIQF01000001.1"/>
</dbReference>
<dbReference type="Gene3D" id="3.40.50.300">
    <property type="entry name" value="P-loop containing nucleotide triphosphate hydrolases"/>
    <property type="match status" value="1"/>
</dbReference>